<dbReference type="Pfam" id="PF00703">
    <property type="entry name" value="Glyco_hydro_2"/>
    <property type="match status" value="1"/>
</dbReference>
<dbReference type="InterPro" id="IPR011013">
    <property type="entry name" value="Gal_mutarotase_sf_dom"/>
</dbReference>
<dbReference type="GO" id="GO:0004565">
    <property type="term" value="F:beta-galactosidase activity"/>
    <property type="evidence" value="ECO:0007669"/>
    <property type="project" value="UniProtKB-EC"/>
</dbReference>
<dbReference type="PATRIC" id="fig|82380.10.peg.173"/>
<dbReference type="EMBL" id="JYIV01000010">
    <property type="protein sequence ID" value="KJL26530.1"/>
    <property type="molecule type" value="Genomic_DNA"/>
</dbReference>
<dbReference type="GO" id="GO:0030246">
    <property type="term" value="F:carbohydrate binding"/>
    <property type="evidence" value="ECO:0007669"/>
    <property type="project" value="InterPro"/>
</dbReference>
<sequence>MLPVVGPFRPWTDPTQTAIGRLPMTTRGVEASDITLDGTWSFRLFDTPDDVPVDALNGDTDAVGWHEVAVPGNWTLQGVGDLPHYTNIVMPFDGPPPILPARNPTGVYRRSFVAPERADSSCIRICVGGADSVHVVYLNGQFIGYGTDARLDSVYDVTDQVRDGENELAIVVVRFSAHSYIEDQDAWWMAGLHRPVHLMIRPADRLEDVRVEADWDPTAGTGSLHVRAVAALERLEAGWSLRATIRDAATSVAVAHPATAPVDVDHTTTYQFTDVGGTVSLDALAVEPWSAESPTLYTCVIDLLNPEGDVVDTVTQRVGFRRVVIDGPDLLVNGQRVWIHGVNRHDHHPDRGTAVTVDDMRADLVQMRRHNITAIRTAHYPNRPEFLDLCDELGFYVVDEADIESHAYNWHLCDRPEYREAWVERVARMVQRDRNHPSVIIWSLGNESGYGANHDAAAAWVRRSEPTRPLHYEDATRTQGWIDGGRQATDVVCPMYPTVPEVADYGRAVADGRADRPFIMCEYSHAMGNANGSLADYWDVIHSYPGLQGGFIWEWKDHGLRHPDAADRRLHYGGMFGDNPHDGNFIADGLVSSDLTPHPAMTEVSWVYRPVATWVEDGHLFVENRRSFASLDDLYARWVFTDGDTEISGDLEGVDVPPGEYRSIPLPIALPQDLGGVLTVRWYLRDARWFAEADHLVAWDQYIVESPIDGRSTGAPVADGAIVAGPMPQLWRAAVDNDGFKLMLEWAAAESKGSQRLHKWLQQGIDSMAPTDLIEYDREFQPGHESHTFTIPNDLVGLPRVGVRYEIDPRFTRMRWFGRGPGENYADRKRGSMIGLWEAGIDTQPYLVPQEYGLRTDVRWVELIDPAKGDRLRIETSGEPFSFSAVRHTAEELYNSSHETELTEHPHLILSLDAAHRGLGNGACGPEPHEEYEIGPGTYTLAYTITR</sequence>
<dbReference type="InterPro" id="IPR050347">
    <property type="entry name" value="Bact_Beta-galactosidase"/>
</dbReference>
<dbReference type="InterPro" id="IPR014718">
    <property type="entry name" value="GH-type_carb-bd"/>
</dbReference>
<dbReference type="SUPFAM" id="SSF49303">
    <property type="entry name" value="beta-Galactosidase/glucuronidase domain"/>
    <property type="match status" value="2"/>
</dbReference>
<evidence type="ECO:0000256" key="5">
    <source>
        <dbReference type="ARBA" id="ARBA00022801"/>
    </source>
</evidence>
<dbReference type="Pfam" id="PF02836">
    <property type="entry name" value="Glyco_hydro_2_C"/>
    <property type="match status" value="1"/>
</dbReference>
<evidence type="ECO:0000313" key="9">
    <source>
        <dbReference type="EMBL" id="KJL26530.1"/>
    </source>
</evidence>
<keyword evidence="6 9" id="KW-0326">Glycosidase</keyword>
<organism evidence="9 10">
    <name type="scientific">Microbacterium oxydans</name>
    <dbReference type="NCBI Taxonomy" id="82380"/>
    <lineage>
        <taxon>Bacteria</taxon>
        <taxon>Bacillati</taxon>
        <taxon>Actinomycetota</taxon>
        <taxon>Actinomycetes</taxon>
        <taxon>Micrococcales</taxon>
        <taxon>Microbacteriaceae</taxon>
        <taxon>Microbacterium</taxon>
    </lineage>
</organism>
<dbReference type="InterPro" id="IPR006104">
    <property type="entry name" value="Glyco_hydro_2_N"/>
</dbReference>
<comment type="catalytic activity">
    <reaction evidence="1">
        <text>Hydrolysis of terminal non-reducing beta-D-galactose residues in beta-D-galactosides.</text>
        <dbReference type="EC" id="3.2.1.23"/>
    </reaction>
</comment>
<comment type="caution">
    <text evidence="9">The sequence shown here is derived from an EMBL/GenBank/DDBJ whole genome shotgun (WGS) entry which is preliminary data.</text>
</comment>
<dbReference type="Gene3D" id="2.60.120.260">
    <property type="entry name" value="Galactose-binding domain-like"/>
    <property type="match status" value="1"/>
</dbReference>
<gene>
    <name evidence="9" type="primary">lacZ_2</name>
    <name evidence="9" type="ORF">RN51_00173</name>
</gene>
<dbReference type="InterPro" id="IPR006101">
    <property type="entry name" value="Glyco_hydro_2"/>
</dbReference>
<dbReference type="PANTHER" id="PTHR46323:SF2">
    <property type="entry name" value="BETA-GALACTOSIDASE"/>
    <property type="match status" value="1"/>
</dbReference>
<dbReference type="SUPFAM" id="SSF74650">
    <property type="entry name" value="Galactose mutarotase-like"/>
    <property type="match status" value="1"/>
</dbReference>
<dbReference type="AlphaFoldDB" id="A0A0F0L2B8"/>
<dbReference type="PROSITE" id="PS00608">
    <property type="entry name" value="GLYCOSYL_HYDROL_F2_2"/>
    <property type="match status" value="1"/>
</dbReference>
<dbReference type="InterPro" id="IPR006102">
    <property type="entry name" value="Ig-like_GH2"/>
</dbReference>
<dbReference type="PRINTS" id="PR00132">
    <property type="entry name" value="GLHYDRLASE2"/>
</dbReference>
<dbReference type="InterPro" id="IPR036156">
    <property type="entry name" value="Beta-gal/glucu_dom_sf"/>
</dbReference>
<evidence type="ECO:0000313" key="10">
    <source>
        <dbReference type="Proteomes" id="UP000033725"/>
    </source>
</evidence>
<dbReference type="Gene3D" id="3.20.20.80">
    <property type="entry name" value="Glycosidases"/>
    <property type="match status" value="1"/>
</dbReference>
<dbReference type="Pfam" id="PF16353">
    <property type="entry name" value="LacZ_4"/>
    <property type="match status" value="1"/>
</dbReference>
<dbReference type="InterPro" id="IPR017853">
    <property type="entry name" value="GH"/>
</dbReference>
<evidence type="ECO:0000256" key="6">
    <source>
        <dbReference type="ARBA" id="ARBA00023295"/>
    </source>
</evidence>
<evidence type="ECO:0000256" key="7">
    <source>
        <dbReference type="ARBA" id="ARBA00032230"/>
    </source>
</evidence>
<feature type="domain" description="Beta galactosidase small chain/" evidence="8">
    <location>
        <begin position="707"/>
        <end position="946"/>
    </location>
</feature>
<dbReference type="Pfam" id="PF02929">
    <property type="entry name" value="Bgal_small_N"/>
    <property type="match status" value="1"/>
</dbReference>
<accession>A0A0F0L2B8</accession>
<dbReference type="InterPro" id="IPR008979">
    <property type="entry name" value="Galactose-bd-like_sf"/>
</dbReference>
<dbReference type="OrthoDB" id="9762066at2"/>
<evidence type="ECO:0000256" key="1">
    <source>
        <dbReference type="ARBA" id="ARBA00001412"/>
    </source>
</evidence>
<dbReference type="InterPro" id="IPR032312">
    <property type="entry name" value="LacZ_4"/>
</dbReference>
<dbReference type="EC" id="3.2.1.23" evidence="3"/>
<reference evidence="9 10" key="1">
    <citation type="submission" date="2015-02" db="EMBL/GenBank/DDBJ databases">
        <title>Draft genome sequences of ten Microbacterium spp. with emphasis on heavy metal contaminated environments.</title>
        <authorList>
            <person name="Corretto E."/>
        </authorList>
    </citation>
    <scope>NUCLEOTIDE SEQUENCE [LARGE SCALE GENOMIC DNA]</scope>
    <source>
        <strain evidence="9 10">BEL163</strain>
    </source>
</reference>
<evidence type="ECO:0000256" key="2">
    <source>
        <dbReference type="ARBA" id="ARBA00007401"/>
    </source>
</evidence>
<dbReference type="InterPro" id="IPR004199">
    <property type="entry name" value="B-gal_small/dom_5"/>
</dbReference>
<dbReference type="GO" id="GO:0005990">
    <property type="term" value="P:lactose catabolic process"/>
    <property type="evidence" value="ECO:0007669"/>
    <property type="project" value="TreeGrafter"/>
</dbReference>
<evidence type="ECO:0000256" key="4">
    <source>
        <dbReference type="ARBA" id="ARBA00013303"/>
    </source>
</evidence>
<evidence type="ECO:0000256" key="3">
    <source>
        <dbReference type="ARBA" id="ARBA00012756"/>
    </source>
</evidence>
<name>A0A0F0L2B8_9MICO</name>
<dbReference type="SMART" id="SM01038">
    <property type="entry name" value="Bgal_small_N"/>
    <property type="match status" value="1"/>
</dbReference>
<dbReference type="Pfam" id="PF02837">
    <property type="entry name" value="Glyco_hydro_2_N"/>
    <property type="match status" value="1"/>
</dbReference>
<dbReference type="Gene3D" id="2.70.98.10">
    <property type="match status" value="1"/>
</dbReference>
<keyword evidence="5 9" id="KW-0378">Hydrolase</keyword>
<protein>
    <recommendedName>
        <fullName evidence="4">Beta-galactosidase</fullName>
        <ecNumber evidence="3">3.2.1.23</ecNumber>
    </recommendedName>
    <alternativeName>
        <fullName evidence="7">Lactase</fullName>
    </alternativeName>
</protein>
<dbReference type="PANTHER" id="PTHR46323">
    <property type="entry name" value="BETA-GALACTOSIDASE"/>
    <property type="match status" value="1"/>
</dbReference>
<dbReference type="GO" id="GO:0009341">
    <property type="term" value="C:beta-galactosidase complex"/>
    <property type="evidence" value="ECO:0007669"/>
    <property type="project" value="InterPro"/>
</dbReference>
<dbReference type="Gene3D" id="2.60.40.10">
    <property type="entry name" value="Immunoglobulins"/>
    <property type="match status" value="2"/>
</dbReference>
<dbReference type="InterPro" id="IPR006103">
    <property type="entry name" value="Glyco_hydro_2_cat"/>
</dbReference>
<comment type="similarity">
    <text evidence="2">Belongs to the glycosyl hydrolase 2 family.</text>
</comment>
<dbReference type="SUPFAM" id="SSF49785">
    <property type="entry name" value="Galactose-binding domain-like"/>
    <property type="match status" value="1"/>
</dbReference>
<dbReference type="InterPro" id="IPR023232">
    <property type="entry name" value="Glyco_hydro_2_AS"/>
</dbReference>
<dbReference type="Proteomes" id="UP000033725">
    <property type="component" value="Unassembled WGS sequence"/>
</dbReference>
<evidence type="ECO:0000259" key="8">
    <source>
        <dbReference type="SMART" id="SM01038"/>
    </source>
</evidence>
<proteinExistence type="inferred from homology"/>
<dbReference type="InterPro" id="IPR013783">
    <property type="entry name" value="Ig-like_fold"/>
</dbReference>
<dbReference type="SUPFAM" id="SSF51445">
    <property type="entry name" value="(Trans)glycosidases"/>
    <property type="match status" value="1"/>
</dbReference>